<protein>
    <submittedName>
        <fullName evidence="1">Uncharacterized protein</fullName>
    </submittedName>
</protein>
<evidence type="ECO:0000313" key="1">
    <source>
        <dbReference type="EMBL" id="VAX21798.1"/>
    </source>
</evidence>
<dbReference type="EMBL" id="UOGD01000205">
    <property type="protein sequence ID" value="VAX21798.1"/>
    <property type="molecule type" value="Genomic_DNA"/>
</dbReference>
<sequence length="86" mass="10548">MNNYKIFETNEFQKKVIKIIKQEKSFLKKKLFHYIYPQLRKEPHYGNNIKNWSIISLKLGDIESGNKEYFMLWKKVRKLCTLYQSN</sequence>
<organism evidence="1">
    <name type="scientific">hydrothermal vent metagenome</name>
    <dbReference type="NCBI Taxonomy" id="652676"/>
    <lineage>
        <taxon>unclassified sequences</taxon>
        <taxon>metagenomes</taxon>
        <taxon>ecological metagenomes</taxon>
    </lineage>
</organism>
<proteinExistence type="predicted"/>
<gene>
    <name evidence="1" type="ORF">MNBD_IGNAVI01-553</name>
</gene>
<accession>A0A3B1CD27</accession>
<dbReference type="AlphaFoldDB" id="A0A3B1CD27"/>
<reference evidence="1" key="1">
    <citation type="submission" date="2018-06" db="EMBL/GenBank/DDBJ databases">
        <authorList>
            <person name="Zhirakovskaya E."/>
        </authorList>
    </citation>
    <scope>NUCLEOTIDE SEQUENCE</scope>
</reference>
<name>A0A3B1CD27_9ZZZZ</name>